<name>A0A6A1UQA5_9ROSI</name>
<keyword evidence="7" id="KW-0568">Pathogenesis-related protein</keyword>
<dbReference type="AlphaFoldDB" id="A0A6A1UQA5"/>
<dbReference type="Proteomes" id="UP000516437">
    <property type="component" value="Chromosome 8"/>
</dbReference>
<dbReference type="Pfam" id="PF03094">
    <property type="entry name" value="Mlo"/>
    <property type="match status" value="1"/>
</dbReference>
<feature type="compositionally biased region" description="Basic residues" evidence="8">
    <location>
        <begin position="281"/>
        <end position="290"/>
    </location>
</feature>
<feature type="domain" description="SET" evidence="10">
    <location>
        <begin position="10"/>
        <end position="159"/>
    </location>
</feature>
<keyword evidence="6 9" id="KW-0472">Membrane</keyword>
<dbReference type="GO" id="GO:0032259">
    <property type="term" value="P:methylation"/>
    <property type="evidence" value="ECO:0007669"/>
    <property type="project" value="UniProtKB-KW"/>
</dbReference>
<dbReference type="PANTHER" id="PTHR47420">
    <property type="entry name" value="HISTONE-LYSINE N-METHYLTRANSFERASE ASHR2"/>
    <property type="match status" value="1"/>
</dbReference>
<evidence type="ECO:0000259" key="10">
    <source>
        <dbReference type="PROSITE" id="PS50280"/>
    </source>
</evidence>
<dbReference type="OrthoDB" id="265717at2759"/>
<dbReference type="InterPro" id="IPR004326">
    <property type="entry name" value="Mlo"/>
</dbReference>
<evidence type="ECO:0000313" key="12">
    <source>
        <dbReference type="Proteomes" id="UP000516437"/>
    </source>
</evidence>
<evidence type="ECO:0000256" key="6">
    <source>
        <dbReference type="ARBA" id="ARBA00023136"/>
    </source>
</evidence>
<evidence type="ECO:0000256" key="9">
    <source>
        <dbReference type="SAM" id="Phobius"/>
    </source>
</evidence>
<dbReference type="GO" id="GO:0006952">
    <property type="term" value="P:defense response"/>
    <property type="evidence" value="ECO:0007669"/>
    <property type="project" value="UniProtKB-KW"/>
</dbReference>
<dbReference type="GO" id="GO:0016020">
    <property type="term" value="C:membrane"/>
    <property type="evidence" value="ECO:0007669"/>
    <property type="project" value="UniProtKB-SubCell"/>
</dbReference>
<dbReference type="InterPro" id="IPR001214">
    <property type="entry name" value="SET_dom"/>
</dbReference>
<evidence type="ECO:0000256" key="8">
    <source>
        <dbReference type="SAM" id="MobiDB-lite"/>
    </source>
</evidence>
<feature type="transmembrane region" description="Helical" evidence="9">
    <location>
        <begin position="238"/>
        <end position="257"/>
    </location>
</feature>
<dbReference type="PANTHER" id="PTHR47420:SF3">
    <property type="entry name" value="HISTONE-LYSINE N-METHYLTRANSFERASE ASHR2"/>
    <property type="match status" value="1"/>
</dbReference>
<organism evidence="11 12">
    <name type="scientific">Morella rubra</name>
    <name type="common">Chinese bayberry</name>
    <dbReference type="NCBI Taxonomy" id="262757"/>
    <lineage>
        <taxon>Eukaryota</taxon>
        <taxon>Viridiplantae</taxon>
        <taxon>Streptophyta</taxon>
        <taxon>Embryophyta</taxon>
        <taxon>Tracheophyta</taxon>
        <taxon>Spermatophyta</taxon>
        <taxon>Magnoliopsida</taxon>
        <taxon>eudicotyledons</taxon>
        <taxon>Gunneridae</taxon>
        <taxon>Pentapetalae</taxon>
        <taxon>rosids</taxon>
        <taxon>fabids</taxon>
        <taxon>Fagales</taxon>
        <taxon>Myricaceae</taxon>
        <taxon>Morella</taxon>
    </lineage>
</organism>
<comment type="similarity">
    <text evidence="2">Belongs to the MLO family.</text>
</comment>
<gene>
    <name evidence="11" type="ORF">CJ030_MR8G005370</name>
</gene>
<dbReference type="InterPro" id="IPR046341">
    <property type="entry name" value="SET_dom_sf"/>
</dbReference>
<dbReference type="InterPro" id="IPR044238">
    <property type="entry name" value="ASHR2-like"/>
</dbReference>
<feature type="region of interest" description="Disordered" evidence="8">
    <location>
        <begin position="349"/>
        <end position="387"/>
    </location>
</feature>
<keyword evidence="5 9" id="KW-1133">Transmembrane helix</keyword>
<keyword evidence="11" id="KW-0489">Methyltransferase</keyword>
<dbReference type="SUPFAM" id="SSF82199">
    <property type="entry name" value="SET domain"/>
    <property type="match status" value="1"/>
</dbReference>
<evidence type="ECO:0000256" key="7">
    <source>
        <dbReference type="ARBA" id="ARBA00023265"/>
    </source>
</evidence>
<comment type="subcellular location">
    <subcellularLocation>
        <location evidence="1">Membrane</location>
        <topology evidence="1">Multi-pass membrane protein</topology>
    </subcellularLocation>
</comment>
<dbReference type="CDD" id="cd20071">
    <property type="entry name" value="SET_SMYD"/>
    <property type="match status" value="1"/>
</dbReference>
<keyword evidence="3 9" id="KW-0812">Transmembrane</keyword>
<accession>A0A6A1UQA5</accession>
<evidence type="ECO:0000256" key="5">
    <source>
        <dbReference type="ARBA" id="ARBA00022989"/>
    </source>
</evidence>
<dbReference type="Pfam" id="PF00856">
    <property type="entry name" value="SET"/>
    <property type="match status" value="1"/>
</dbReference>
<keyword evidence="11" id="KW-0808">Transferase</keyword>
<dbReference type="Gene3D" id="2.170.270.10">
    <property type="entry name" value="SET domain"/>
    <property type="match status" value="1"/>
</dbReference>
<dbReference type="GO" id="GO:0008168">
    <property type="term" value="F:methyltransferase activity"/>
    <property type="evidence" value="ECO:0007669"/>
    <property type="project" value="UniProtKB-KW"/>
</dbReference>
<dbReference type="SMART" id="SM00317">
    <property type="entry name" value="SET"/>
    <property type="match status" value="1"/>
</dbReference>
<dbReference type="EMBL" id="RXIC02000026">
    <property type="protein sequence ID" value="KAB1201988.1"/>
    <property type="molecule type" value="Genomic_DNA"/>
</dbReference>
<proteinExistence type="inferred from homology"/>
<sequence length="387" mass="42970">MSAAAAENSGLLRVAEIKGRGRGLVACQPLRAGQVVLRDSPVLLYSAFPLINQSSSSSSYPSTANSASGILSGTHGIAGQGQAQCLWAYGAFSLHNDGQRSVRAYGIYPNASFFNHDCLPNACRFDYVDTAPDQQNNIDIIVRMIHDVPQGREICLSYFPVEANWSDDDDIVEEEEVEENEVMDEDLDDEIMESSQGKGDDDFPHAYFFLRYMCDRENCGGTLAPLTPDATPSDVMDVMVAVLCFCCYNTLLLYALVTQMGSSMKKSIFEEQTSKALKKWHMAVKKKHPGRGGQSPVRTLGQSPTSSTVHSLGHTLHRFKTTGYSTRSTYKDVETSDFEADPVSTSNLIIRVDHDEEQTQTELDELHRPEETRDEDDFSFAKPFRQK</sequence>
<evidence type="ECO:0000256" key="3">
    <source>
        <dbReference type="ARBA" id="ARBA00022692"/>
    </source>
</evidence>
<feature type="region of interest" description="Disordered" evidence="8">
    <location>
        <begin position="281"/>
        <end position="311"/>
    </location>
</feature>
<evidence type="ECO:0000256" key="1">
    <source>
        <dbReference type="ARBA" id="ARBA00004141"/>
    </source>
</evidence>
<evidence type="ECO:0000313" key="11">
    <source>
        <dbReference type="EMBL" id="KAB1201988.1"/>
    </source>
</evidence>
<keyword evidence="12" id="KW-1185">Reference proteome</keyword>
<reference evidence="11 12" key="1">
    <citation type="journal article" date="2019" name="Plant Biotechnol. J.">
        <title>The red bayberry genome and genetic basis of sex determination.</title>
        <authorList>
            <person name="Jia H.M."/>
            <person name="Jia H.J."/>
            <person name="Cai Q.L."/>
            <person name="Wang Y."/>
            <person name="Zhao H.B."/>
            <person name="Yang W.F."/>
            <person name="Wang G.Y."/>
            <person name="Li Y.H."/>
            <person name="Zhan D.L."/>
            <person name="Shen Y.T."/>
            <person name="Niu Q.F."/>
            <person name="Chang L."/>
            <person name="Qiu J."/>
            <person name="Zhao L."/>
            <person name="Xie H.B."/>
            <person name="Fu W.Y."/>
            <person name="Jin J."/>
            <person name="Li X.W."/>
            <person name="Jiao Y."/>
            <person name="Zhou C.C."/>
            <person name="Tu T."/>
            <person name="Chai C.Y."/>
            <person name="Gao J.L."/>
            <person name="Fan L.J."/>
            <person name="van de Weg E."/>
            <person name="Wang J.Y."/>
            <person name="Gao Z.S."/>
        </authorList>
    </citation>
    <scope>NUCLEOTIDE SEQUENCE [LARGE SCALE GENOMIC DNA]</scope>
    <source>
        <tissue evidence="11">Leaves</tissue>
    </source>
</reference>
<evidence type="ECO:0000256" key="4">
    <source>
        <dbReference type="ARBA" id="ARBA00022821"/>
    </source>
</evidence>
<dbReference type="PROSITE" id="PS50280">
    <property type="entry name" value="SET"/>
    <property type="match status" value="1"/>
</dbReference>
<feature type="compositionally biased region" description="Polar residues" evidence="8">
    <location>
        <begin position="296"/>
        <end position="310"/>
    </location>
</feature>
<protein>
    <submittedName>
        <fullName evidence="11">Histone-lysine N-methyltransferase ASHR2</fullName>
    </submittedName>
</protein>
<keyword evidence="4" id="KW-0611">Plant defense</keyword>
<comment type="caution">
    <text evidence="11">The sequence shown here is derived from an EMBL/GenBank/DDBJ whole genome shotgun (WGS) entry which is preliminary data.</text>
</comment>
<evidence type="ECO:0000256" key="2">
    <source>
        <dbReference type="ARBA" id="ARBA00006574"/>
    </source>
</evidence>